<sequence length="105" mass="12376">MSTIDLKVEYYQVNVAVAERNKKAFTCPFGTYRFIRMTFGLINGPATFQRLIDYFKNGLKDVTILSYLDDIIILSQTFEKHLEDLGKVFQRLRQYELEANRDKCH</sequence>
<comment type="caution">
    <text evidence="2">The sequence shown here is derived from an EMBL/GenBank/DDBJ whole genome shotgun (WGS) entry which is preliminary data.</text>
</comment>
<dbReference type="PANTHER" id="PTHR24559:SF444">
    <property type="entry name" value="REVERSE TRANSCRIPTASE DOMAIN-CONTAINING PROTEIN"/>
    <property type="match status" value="1"/>
</dbReference>
<evidence type="ECO:0000313" key="3">
    <source>
        <dbReference type="Proteomes" id="UP000499080"/>
    </source>
</evidence>
<dbReference type="Gene3D" id="3.10.10.10">
    <property type="entry name" value="HIV Type 1 Reverse Transcriptase, subunit A, domain 1"/>
    <property type="match status" value="1"/>
</dbReference>
<organism evidence="2 3">
    <name type="scientific">Araneus ventricosus</name>
    <name type="common">Orbweaver spider</name>
    <name type="synonym">Epeira ventricosa</name>
    <dbReference type="NCBI Taxonomy" id="182803"/>
    <lineage>
        <taxon>Eukaryota</taxon>
        <taxon>Metazoa</taxon>
        <taxon>Ecdysozoa</taxon>
        <taxon>Arthropoda</taxon>
        <taxon>Chelicerata</taxon>
        <taxon>Arachnida</taxon>
        <taxon>Araneae</taxon>
        <taxon>Araneomorphae</taxon>
        <taxon>Entelegynae</taxon>
        <taxon>Araneoidea</taxon>
        <taxon>Araneidae</taxon>
        <taxon>Araneus</taxon>
    </lineage>
</organism>
<dbReference type="InterPro" id="IPR000477">
    <property type="entry name" value="RT_dom"/>
</dbReference>
<dbReference type="AlphaFoldDB" id="A0A4Y2DCZ4"/>
<dbReference type="OrthoDB" id="6432507at2759"/>
<feature type="domain" description="Reverse transcriptase" evidence="1">
    <location>
        <begin position="1"/>
        <end position="105"/>
    </location>
</feature>
<protein>
    <recommendedName>
        <fullName evidence="1">Reverse transcriptase domain-containing protein</fullName>
    </recommendedName>
</protein>
<name>A0A4Y2DCZ4_ARAVE</name>
<dbReference type="SUPFAM" id="SSF56672">
    <property type="entry name" value="DNA/RNA polymerases"/>
    <property type="match status" value="1"/>
</dbReference>
<evidence type="ECO:0000259" key="1">
    <source>
        <dbReference type="PROSITE" id="PS50878"/>
    </source>
</evidence>
<keyword evidence="3" id="KW-1185">Reference proteome</keyword>
<dbReference type="Pfam" id="PF00078">
    <property type="entry name" value="RVT_1"/>
    <property type="match status" value="1"/>
</dbReference>
<reference evidence="2 3" key="1">
    <citation type="journal article" date="2019" name="Sci. Rep.">
        <title>Orb-weaving spider Araneus ventricosus genome elucidates the spidroin gene catalogue.</title>
        <authorList>
            <person name="Kono N."/>
            <person name="Nakamura H."/>
            <person name="Ohtoshi R."/>
            <person name="Moran D.A.P."/>
            <person name="Shinohara A."/>
            <person name="Yoshida Y."/>
            <person name="Fujiwara M."/>
            <person name="Mori M."/>
            <person name="Tomita M."/>
            <person name="Arakawa K."/>
        </authorList>
    </citation>
    <scope>NUCLEOTIDE SEQUENCE [LARGE SCALE GENOMIC DNA]</scope>
</reference>
<dbReference type="CDD" id="cd01647">
    <property type="entry name" value="RT_LTR"/>
    <property type="match status" value="1"/>
</dbReference>
<proteinExistence type="predicted"/>
<dbReference type="EMBL" id="BGPR01000333">
    <property type="protein sequence ID" value="GBM13734.1"/>
    <property type="molecule type" value="Genomic_DNA"/>
</dbReference>
<gene>
    <name evidence="2" type="ORF">AVEN_90001_1</name>
</gene>
<dbReference type="Gene3D" id="3.30.70.270">
    <property type="match status" value="1"/>
</dbReference>
<dbReference type="InterPro" id="IPR053134">
    <property type="entry name" value="RNA-dir_DNA_polymerase"/>
</dbReference>
<dbReference type="PANTHER" id="PTHR24559">
    <property type="entry name" value="TRANSPOSON TY3-I GAG-POL POLYPROTEIN"/>
    <property type="match status" value="1"/>
</dbReference>
<dbReference type="InterPro" id="IPR043502">
    <property type="entry name" value="DNA/RNA_pol_sf"/>
</dbReference>
<evidence type="ECO:0000313" key="2">
    <source>
        <dbReference type="EMBL" id="GBM13734.1"/>
    </source>
</evidence>
<dbReference type="Proteomes" id="UP000499080">
    <property type="component" value="Unassembled WGS sequence"/>
</dbReference>
<dbReference type="GO" id="GO:0071897">
    <property type="term" value="P:DNA biosynthetic process"/>
    <property type="evidence" value="ECO:0007669"/>
    <property type="project" value="UniProtKB-ARBA"/>
</dbReference>
<accession>A0A4Y2DCZ4</accession>
<dbReference type="PROSITE" id="PS50878">
    <property type="entry name" value="RT_POL"/>
    <property type="match status" value="1"/>
</dbReference>
<dbReference type="InterPro" id="IPR043128">
    <property type="entry name" value="Rev_trsase/Diguanyl_cyclase"/>
</dbReference>